<feature type="domain" description="Enoyl reductase (ER)" evidence="1">
    <location>
        <begin position="54"/>
        <end position="343"/>
    </location>
</feature>
<sequence>MSTPFAVPLSPPASASAVARRIRGIRAETGEVGGVDHRVAGGRRMRAVRIDRFGDVGSLRVDEVPDSEAGPGEVLIAAVASSINPVDDKTREGAIGEGTPPLPMTLGWDLAGIVIDGGTSDLRPGQRVFAMSHQLGTGTGTWADLVALPADSVAPAPKSITAAEAAALPLIGLTALQTLDWLAVSAGDRLLVTGAAGAVGAVALQLAHARGAQVDALVSRESQLDVVRSIGAKFATTEPAALRAGGYDAVFDTFGAFVTDAVADGGRYASIATQAGPVPDLSARNVRTTVNQVREDGAGLRELARHVDDGLLGVRVDSTFGIHRIHAAHERFARADRKGKVVVTF</sequence>
<dbReference type="PANTHER" id="PTHR43482:SF1">
    <property type="entry name" value="PROTEIN AST1-RELATED"/>
    <property type="match status" value="1"/>
</dbReference>
<evidence type="ECO:0000313" key="2">
    <source>
        <dbReference type="EMBL" id="QIS12403.1"/>
    </source>
</evidence>
<accession>A0A6G9YHH7</accession>
<dbReference type="PANTHER" id="PTHR43482">
    <property type="entry name" value="PROTEIN AST1-RELATED"/>
    <property type="match status" value="1"/>
</dbReference>
<dbReference type="KEGG" id="nah:F5544_22710"/>
<keyword evidence="3" id="KW-1185">Reference proteome</keyword>
<gene>
    <name evidence="2" type="ORF">F5544_22710</name>
</gene>
<name>A0A6G9YHH7_9NOCA</name>
<organism evidence="2 3">
    <name type="scientific">Nocardia arthritidis</name>
    <dbReference type="NCBI Taxonomy" id="228602"/>
    <lineage>
        <taxon>Bacteria</taxon>
        <taxon>Bacillati</taxon>
        <taxon>Actinomycetota</taxon>
        <taxon>Actinomycetes</taxon>
        <taxon>Mycobacteriales</taxon>
        <taxon>Nocardiaceae</taxon>
        <taxon>Nocardia</taxon>
    </lineage>
</organism>
<dbReference type="SUPFAM" id="SSF50129">
    <property type="entry name" value="GroES-like"/>
    <property type="match status" value="1"/>
</dbReference>
<reference evidence="2 3" key="1">
    <citation type="journal article" date="2019" name="ACS Chem. Biol.">
        <title>Identification and Mobilization of a Cryptic Antibiotic Biosynthesis Gene Locus from a Human-Pathogenic Nocardia Isolate.</title>
        <authorList>
            <person name="Herisse M."/>
            <person name="Ishida K."/>
            <person name="Porter J.L."/>
            <person name="Howden B."/>
            <person name="Hertweck C."/>
            <person name="Stinear T.P."/>
            <person name="Pidot S.J."/>
        </authorList>
    </citation>
    <scope>NUCLEOTIDE SEQUENCE [LARGE SCALE GENOMIC DNA]</scope>
    <source>
        <strain evidence="2 3">AUSMDU00012717</strain>
    </source>
</reference>
<dbReference type="Gene3D" id="3.90.180.10">
    <property type="entry name" value="Medium-chain alcohol dehydrogenases, catalytic domain"/>
    <property type="match status" value="1"/>
</dbReference>
<evidence type="ECO:0000259" key="1">
    <source>
        <dbReference type="SMART" id="SM00829"/>
    </source>
</evidence>
<dbReference type="InterPro" id="IPR052585">
    <property type="entry name" value="Lipid_raft_assoc_Zn_ADH"/>
</dbReference>
<protein>
    <submittedName>
        <fullName evidence="2">Zinc-binding dehydrogenase</fullName>
    </submittedName>
</protein>
<dbReference type="InterPro" id="IPR036291">
    <property type="entry name" value="NAD(P)-bd_dom_sf"/>
</dbReference>
<dbReference type="InterPro" id="IPR020843">
    <property type="entry name" value="ER"/>
</dbReference>
<evidence type="ECO:0000313" key="3">
    <source>
        <dbReference type="Proteomes" id="UP000503540"/>
    </source>
</evidence>
<dbReference type="GO" id="GO:0016491">
    <property type="term" value="F:oxidoreductase activity"/>
    <property type="evidence" value="ECO:0007669"/>
    <property type="project" value="InterPro"/>
</dbReference>
<dbReference type="SMART" id="SM00829">
    <property type="entry name" value="PKS_ER"/>
    <property type="match status" value="1"/>
</dbReference>
<dbReference type="InterPro" id="IPR013154">
    <property type="entry name" value="ADH-like_N"/>
</dbReference>
<dbReference type="SUPFAM" id="SSF51735">
    <property type="entry name" value="NAD(P)-binding Rossmann-fold domains"/>
    <property type="match status" value="1"/>
</dbReference>
<dbReference type="Proteomes" id="UP000503540">
    <property type="component" value="Chromosome"/>
</dbReference>
<dbReference type="AlphaFoldDB" id="A0A6G9YHH7"/>
<dbReference type="EMBL" id="CP046172">
    <property type="protein sequence ID" value="QIS12403.1"/>
    <property type="molecule type" value="Genomic_DNA"/>
</dbReference>
<dbReference type="Pfam" id="PF08240">
    <property type="entry name" value="ADH_N"/>
    <property type="match status" value="1"/>
</dbReference>
<dbReference type="Pfam" id="PF13602">
    <property type="entry name" value="ADH_zinc_N_2"/>
    <property type="match status" value="1"/>
</dbReference>
<dbReference type="CDD" id="cd05289">
    <property type="entry name" value="MDR_like_2"/>
    <property type="match status" value="1"/>
</dbReference>
<dbReference type="InterPro" id="IPR011032">
    <property type="entry name" value="GroES-like_sf"/>
</dbReference>
<dbReference type="Gene3D" id="3.40.50.720">
    <property type="entry name" value="NAD(P)-binding Rossmann-like Domain"/>
    <property type="match status" value="1"/>
</dbReference>
<proteinExistence type="predicted"/>